<dbReference type="HOGENOM" id="CLU_065081_1_0_6"/>
<dbReference type="STRING" id="1348114.OM33_14165"/>
<protein>
    <recommendedName>
        <fullName evidence="1">Saccharopine dehydrogenase NADP binding domain-containing protein</fullName>
    </recommendedName>
</protein>
<dbReference type="InterPro" id="IPR005097">
    <property type="entry name" value="Sacchrp_dh_NADP-bd"/>
</dbReference>
<dbReference type="Proteomes" id="UP000030341">
    <property type="component" value="Chromosome 1"/>
</dbReference>
<accession>A0A0A7EJL8</accession>
<dbReference type="KEGG" id="pseo:OM33_14165"/>
<evidence type="ECO:0000313" key="3">
    <source>
        <dbReference type="Proteomes" id="UP000030341"/>
    </source>
</evidence>
<reference evidence="2 3" key="1">
    <citation type="submission" date="2014-11" db="EMBL/GenBank/DDBJ databases">
        <title>Complete Genome Sequence of Pseudoalteromonas sp. Strain OCN003 Isolated from Kaneohe Bay, Oahu, Hawaii.</title>
        <authorList>
            <person name="Beurmann S."/>
            <person name="Videau P."/>
            <person name="Ushijima B."/>
            <person name="Smith A.M."/>
            <person name="Aeby G.S."/>
            <person name="Callahan S.M."/>
            <person name="Belcaid M."/>
        </authorList>
    </citation>
    <scope>NUCLEOTIDE SEQUENCE [LARGE SCALE GENOMIC DNA]</scope>
    <source>
        <strain evidence="2 3">OCN003</strain>
    </source>
</reference>
<organism evidence="2 3">
    <name type="scientific">Pseudoalteromonas piratica</name>
    <dbReference type="NCBI Taxonomy" id="1348114"/>
    <lineage>
        <taxon>Bacteria</taxon>
        <taxon>Pseudomonadati</taxon>
        <taxon>Pseudomonadota</taxon>
        <taxon>Gammaproteobacteria</taxon>
        <taxon>Alteromonadales</taxon>
        <taxon>Pseudoalteromonadaceae</taxon>
        <taxon>Pseudoalteromonas</taxon>
    </lineage>
</organism>
<feature type="domain" description="Saccharopine dehydrogenase NADP binding" evidence="1">
    <location>
        <begin position="7"/>
        <end position="119"/>
    </location>
</feature>
<dbReference type="SUPFAM" id="SSF51735">
    <property type="entry name" value="NAD(P)-binding Rossmann-fold domains"/>
    <property type="match status" value="1"/>
</dbReference>
<name>A0A0A7EJL8_9GAMM</name>
<dbReference type="Pfam" id="PF03435">
    <property type="entry name" value="Sacchrp_dh_NADP"/>
    <property type="match status" value="1"/>
</dbReference>
<sequence>MKSRTKILIVGGYGNVGHFIVADLAKDYSGDLIIAGRDLLKAQVTAKKFGDKVSAKVLDVNCNVFQEEAFSDVKLVIMCIDQRNTTFVEFCINQGINYIDITASYEFIYQLEKCHSLAVKNKSTVILSVGVAPGLTNLLAKLCKQNNELVKFIDIYILLGTGGKHGDAAYRWMLKDINDTFHFNVSGKNVTYSSFTEGMSTTIADEVNTRTFYRSNFSDQHVIPQTLNINSASTYLCFDSKLLTTLIVFLKWTGISKLLKIHWFQRITIKLFKLFNLGSEAFFIKVIGKDSNGKNSANSFSLTGVNEGKVTASVASQLARIMLKSNVKKGVHHIENIVQPKEFVYQLDVELVIKPVRGN</sequence>
<dbReference type="PANTHER" id="PTHR43796:SF2">
    <property type="entry name" value="CARBOXYNORSPERMIDINE SYNTHASE"/>
    <property type="match status" value="1"/>
</dbReference>
<evidence type="ECO:0000313" key="2">
    <source>
        <dbReference type="EMBL" id="AIY66127.1"/>
    </source>
</evidence>
<dbReference type="RefSeq" id="WP_038642651.1">
    <property type="nucleotide sequence ID" value="NZ_CP009888.1"/>
</dbReference>
<gene>
    <name evidence="2" type="ORF">OM33_14165</name>
</gene>
<proteinExistence type="predicted"/>
<dbReference type="EMBL" id="CP009888">
    <property type="protein sequence ID" value="AIY66127.1"/>
    <property type="molecule type" value="Genomic_DNA"/>
</dbReference>
<evidence type="ECO:0000259" key="1">
    <source>
        <dbReference type="Pfam" id="PF03435"/>
    </source>
</evidence>
<keyword evidence="3" id="KW-1185">Reference proteome</keyword>
<dbReference type="PANTHER" id="PTHR43796">
    <property type="entry name" value="CARBOXYNORSPERMIDINE SYNTHASE"/>
    <property type="match status" value="1"/>
</dbReference>
<dbReference type="AlphaFoldDB" id="A0A0A7EJL8"/>
<dbReference type="InterPro" id="IPR036291">
    <property type="entry name" value="NAD(P)-bd_dom_sf"/>
</dbReference>
<dbReference type="eggNOG" id="COG1748">
    <property type="taxonomic scope" value="Bacteria"/>
</dbReference>
<dbReference type="Gene3D" id="3.40.50.720">
    <property type="entry name" value="NAD(P)-binding Rossmann-like Domain"/>
    <property type="match status" value="1"/>
</dbReference>